<feature type="compositionally biased region" description="Basic residues" evidence="1">
    <location>
        <begin position="1"/>
        <end position="23"/>
    </location>
</feature>
<accession>A0A397GG45</accession>
<keyword evidence="3" id="KW-1185">Reference proteome</keyword>
<dbReference type="AlphaFoldDB" id="A0A397GG45"/>
<dbReference type="STRING" id="1348612.A0A397GG45"/>
<dbReference type="EMBL" id="PQFF01000440">
    <property type="protein sequence ID" value="RHZ49992.1"/>
    <property type="molecule type" value="Genomic_DNA"/>
</dbReference>
<dbReference type="Proteomes" id="UP000266861">
    <property type="component" value="Unassembled WGS sequence"/>
</dbReference>
<protein>
    <submittedName>
        <fullName evidence="2">Uncharacterized protein</fullName>
    </submittedName>
</protein>
<dbReference type="OrthoDB" id="2419586at2759"/>
<feature type="region of interest" description="Disordered" evidence="1">
    <location>
        <begin position="1"/>
        <end position="27"/>
    </location>
</feature>
<comment type="caution">
    <text evidence="2">The sequence shown here is derived from an EMBL/GenBank/DDBJ whole genome shotgun (WGS) entry which is preliminary data.</text>
</comment>
<gene>
    <name evidence="2" type="ORF">Glove_508g91</name>
</gene>
<reference evidence="2 3" key="1">
    <citation type="submission" date="2018-08" db="EMBL/GenBank/DDBJ databases">
        <title>Genome and evolution of the arbuscular mycorrhizal fungus Diversispora epigaea (formerly Glomus versiforme) and its bacterial endosymbionts.</title>
        <authorList>
            <person name="Sun X."/>
            <person name="Fei Z."/>
            <person name="Harrison M."/>
        </authorList>
    </citation>
    <scope>NUCLEOTIDE SEQUENCE [LARGE SCALE GENOMIC DNA]</scope>
    <source>
        <strain evidence="2 3">IT104</strain>
    </source>
</reference>
<organism evidence="2 3">
    <name type="scientific">Diversispora epigaea</name>
    <dbReference type="NCBI Taxonomy" id="1348612"/>
    <lineage>
        <taxon>Eukaryota</taxon>
        <taxon>Fungi</taxon>
        <taxon>Fungi incertae sedis</taxon>
        <taxon>Mucoromycota</taxon>
        <taxon>Glomeromycotina</taxon>
        <taxon>Glomeromycetes</taxon>
        <taxon>Diversisporales</taxon>
        <taxon>Diversisporaceae</taxon>
        <taxon>Diversispora</taxon>
    </lineage>
</organism>
<evidence type="ECO:0000256" key="1">
    <source>
        <dbReference type="SAM" id="MobiDB-lite"/>
    </source>
</evidence>
<sequence>MSQKKQSRKLSHHSRYNKKRKLEKKQNSTLPADDIEPVLITTNNIFFDPNQHRTQWATRGLSTSDKIYYIEEKWKSVFLSPLDCVASNVNKISKKIYTRELLIEILIREAKIHRTQWATRGLSTSDKIYYIEKKWKSVSLSPLDCVASNVNKILKKIYTRELLIEILIREAKIVNNEIPYLPSKFLPLINEIDHNKEIEFQTNDLKNKSWIDLGRWLGIEEPVTRRNIRRYLRSKWMKLKHAIDSQNNISQNISTAEYISRMEKTKLIISARNDCHLLKGCYIKKSTCITDINGRTLIHFDQLDSTAITAITQATEGINNYYFHTLKNPSHRSKEFWKNFIEHFGVYTRNNLLPFTSSNTASMHNCEHQECVNNLLSSLNPLSICINKFVQEHYKGLYEKLLKLEWESFAPKLFGIFPMIAINYNTISDFHWDEHDELNSLCFLVALGDFVEGELCFPQLQIVVPLQAGQIVAFSSRLLLHGNFPITRVYDDFKKGIERDRKGKITSKLIAKQDLNNSCGLNKFTKLTKPKIEQTQIPPVSSDLRRKQINLIRTRFGLRAEDPLPNSILIPNFLY</sequence>
<dbReference type="Gene3D" id="3.60.130.30">
    <property type="match status" value="1"/>
</dbReference>
<name>A0A397GG45_9GLOM</name>
<evidence type="ECO:0000313" key="2">
    <source>
        <dbReference type="EMBL" id="RHZ49992.1"/>
    </source>
</evidence>
<proteinExistence type="predicted"/>
<evidence type="ECO:0000313" key="3">
    <source>
        <dbReference type="Proteomes" id="UP000266861"/>
    </source>
</evidence>